<dbReference type="InterPro" id="IPR024096">
    <property type="entry name" value="NO_sig/Golgi_transp_ligand-bd"/>
</dbReference>
<keyword evidence="6 7" id="KW-0333">Golgi apparatus</keyword>
<dbReference type="GO" id="GO:0006888">
    <property type="term" value="P:endoplasmic reticulum to Golgi vesicle-mediated transport"/>
    <property type="evidence" value="ECO:0007669"/>
    <property type="project" value="TreeGrafter"/>
</dbReference>
<evidence type="ECO:0000313" key="9">
    <source>
        <dbReference type="Proteomes" id="UP001515480"/>
    </source>
</evidence>
<dbReference type="CDD" id="cd14943">
    <property type="entry name" value="TRAPPC5_Trs31"/>
    <property type="match status" value="1"/>
</dbReference>
<dbReference type="Proteomes" id="UP001515480">
    <property type="component" value="Unassembled WGS sequence"/>
</dbReference>
<dbReference type="Pfam" id="PF04051">
    <property type="entry name" value="TRAPP"/>
    <property type="match status" value="1"/>
</dbReference>
<evidence type="ECO:0000256" key="2">
    <source>
        <dbReference type="ARBA" id="ARBA00006218"/>
    </source>
</evidence>
<comment type="subunit">
    <text evidence="7">Part of the multisubunit TRAPP (transport protein particle) complex.</text>
</comment>
<dbReference type="InterPro" id="IPR016696">
    <property type="entry name" value="TRAPP-I_su5"/>
</dbReference>
<comment type="subcellular location">
    <subcellularLocation>
        <location evidence="1">Endoplasmic reticulum</location>
    </subcellularLocation>
    <subcellularLocation>
        <location evidence="7">Golgi apparatus</location>
        <location evidence="7">cis-Golgi network</location>
    </subcellularLocation>
</comment>
<gene>
    <name evidence="8" type="ORF">AB1Y20_000692</name>
</gene>
<name>A0AB34KA97_PRYPA</name>
<evidence type="ECO:0000256" key="3">
    <source>
        <dbReference type="ARBA" id="ARBA00022448"/>
    </source>
</evidence>
<keyword evidence="4 7" id="KW-0256">Endoplasmic reticulum</keyword>
<evidence type="ECO:0000256" key="6">
    <source>
        <dbReference type="ARBA" id="ARBA00023034"/>
    </source>
</evidence>
<dbReference type="EMBL" id="JBGBPQ010000001">
    <property type="protein sequence ID" value="KAL1529756.1"/>
    <property type="molecule type" value="Genomic_DNA"/>
</dbReference>
<evidence type="ECO:0000256" key="7">
    <source>
        <dbReference type="PIRNR" id="PIRNR017479"/>
    </source>
</evidence>
<reference evidence="8 9" key="1">
    <citation type="journal article" date="2024" name="Science">
        <title>Giant polyketide synthase enzymes in the biosynthesis of giant marine polyether toxins.</title>
        <authorList>
            <person name="Fallon T.R."/>
            <person name="Shende V.V."/>
            <person name="Wierzbicki I.H."/>
            <person name="Pendleton A.L."/>
            <person name="Watervoot N.F."/>
            <person name="Auber R.P."/>
            <person name="Gonzalez D.J."/>
            <person name="Wisecaver J.H."/>
            <person name="Moore B.S."/>
        </authorList>
    </citation>
    <scope>NUCLEOTIDE SEQUENCE [LARGE SCALE GENOMIC DNA]</scope>
    <source>
        <strain evidence="8 9">12B1</strain>
    </source>
</reference>
<proteinExistence type="inferred from homology"/>
<dbReference type="GO" id="GO:1990072">
    <property type="term" value="C:TRAPPIII protein complex"/>
    <property type="evidence" value="ECO:0007669"/>
    <property type="project" value="TreeGrafter"/>
</dbReference>
<evidence type="ECO:0000313" key="8">
    <source>
        <dbReference type="EMBL" id="KAL1529756.1"/>
    </source>
</evidence>
<evidence type="ECO:0000256" key="1">
    <source>
        <dbReference type="ARBA" id="ARBA00004240"/>
    </source>
</evidence>
<dbReference type="GO" id="GO:0005783">
    <property type="term" value="C:endoplasmic reticulum"/>
    <property type="evidence" value="ECO:0007669"/>
    <property type="project" value="UniProtKB-SubCell"/>
</dbReference>
<keyword evidence="3 7" id="KW-0813">Transport</keyword>
<comment type="similarity">
    <text evidence="2 7">Belongs to the TRAPP small subunits family. BET3 subfamily.</text>
</comment>
<comment type="caution">
    <text evidence="8">The sequence shown here is derived from an EMBL/GenBank/DDBJ whole genome shotgun (WGS) entry which is preliminary data.</text>
</comment>
<dbReference type="InterPro" id="IPR007194">
    <property type="entry name" value="TRAPP_component"/>
</dbReference>
<sequence>MRRALDRPLPRGKTEVGLSAFAFLFSEFIQYSQTRVNTADELQHKLEEAGVGIGRRVLELACLRDKSSRRETRILGILQFIQSTVWKMLFGTTADSLEKAVDQDDEFMIVEKSPLVNAFISSAPCNCAAFTAGIVRGVLEGAQFPAQVSAREYADTRTVILIKFAPEVVEREKRIS</sequence>
<dbReference type="Gene3D" id="3.30.1380.20">
    <property type="entry name" value="Trafficking protein particle complex subunit 3"/>
    <property type="match status" value="1"/>
</dbReference>
<dbReference type="GO" id="GO:1990071">
    <property type="term" value="C:TRAPPII protein complex"/>
    <property type="evidence" value="ECO:0007669"/>
    <property type="project" value="TreeGrafter"/>
</dbReference>
<dbReference type="PIRSF" id="PIRSF017479">
    <property type="entry name" value="TRAPP_I_complex_Trs31"/>
    <property type="match status" value="1"/>
</dbReference>
<evidence type="ECO:0000256" key="5">
    <source>
        <dbReference type="ARBA" id="ARBA00022892"/>
    </source>
</evidence>
<accession>A0AB34KA97</accession>
<dbReference type="PANTHER" id="PTHR20902">
    <property type="entry name" value="41-2 PROTEIN ANTIGEN-RELATED"/>
    <property type="match status" value="1"/>
</dbReference>
<evidence type="ECO:0000256" key="4">
    <source>
        <dbReference type="ARBA" id="ARBA00022824"/>
    </source>
</evidence>
<dbReference type="AlphaFoldDB" id="A0AB34KA97"/>
<protein>
    <recommendedName>
        <fullName evidence="7">Trafficking protein particle complex subunit</fullName>
    </recommendedName>
</protein>
<keyword evidence="9" id="KW-1185">Reference proteome</keyword>
<dbReference type="GO" id="GO:1990070">
    <property type="term" value="C:TRAPPI protein complex"/>
    <property type="evidence" value="ECO:0007669"/>
    <property type="project" value="TreeGrafter"/>
</dbReference>
<organism evidence="8 9">
    <name type="scientific">Prymnesium parvum</name>
    <name type="common">Toxic golden alga</name>
    <dbReference type="NCBI Taxonomy" id="97485"/>
    <lineage>
        <taxon>Eukaryota</taxon>
        <taxon>Haptista</taxon>
        <taxon>Haptophyta</taxon>
        <taxon>Prymnesiophyceae</taxon>
        <taxon>Prymnesiales</taxon>
        <taxon>Prymnesiaceae</taxon>
        <taxon>Prymnesium</taxon>
    </lineage>
</organism>
<dbReference type="SUPFAM" id="SSF111126">
    <property type="entry name" value="Ligand-binding domain in the NO signalling and Golgi transport"/>
    <property type="match status" value="1"/>
</dbReference>
<dbReference type="FunFam" id="3.30.1380.20:FF:000002">
    <property type="entry name" value="Trafficking protein particle complex subunit"/>
    <property type="match status" value="1"/>
</dbReference>
<keyword evidence="5 7" id="KW-0931">ER-Golgi transport</keyword>
<dbReference type="PANTHER" id="PTHR20902:SF0">
    <property type="entry name" value="TRAFFICKING PROTEIN PARTICLE COMPLEX SUBUNIT 5"/>
    <property type="match status" value="1"/>
</dbReference>